<dbReference type="AlphaFoldDB" id="L0AWC8"/>
<dbReference type="SUPFAM" id="SSF50978">
    <property type="entry name" value="WD40 repeat-like"/>
    <property type="match status" value="1"/>
</dbReference>
<evidence type="ECO:0000256" key="2">
    <source>
        <dbReference type="ARBA" id="ARBA00022574"/>
    </source>
</evidence>
<dbReference type="SMART" id="SM00320">
    <property type="entry name" value="WD40"/>
    <property type="match status" value="4"/>
</dbReference>
<dbReference type="PANTHER" id="PTHR22846:SF2">
    <property type="entry name" value="F-BOX-LIKE_WD REPEAT-CONTAINING PROTEIN EBI"/>
    <property type="match status" value="1"/>
</dbReference>
<dbReference type="PROSITE" id="PS50896">
    <property type="entry name" value="LISH"/>
    <property type="match status" value="1"/>
</dbReference>
<dbReference type="Pfam" id="PF00400">
    <property type="entry name" value="WD40"/>
    <property type="match status" value="1"/>
</dbReference>
<dbReference type="GO" id="GO:0006357">
    <property type="term" value="P:regulation of transcription by RNA polymerase II"/>
    <property type="evidence" value="ECO:0007669"/>
    <property type="project" value="TreeGrafter"/>
</dbReference>
<dbReference type="InterPro" id="IPR045183">
    <property type="entry name" value="Ebi-like"/>
</dbReference>
<dbReference type="Pfam" id="PF08513">
    <property type="entry name" value="LisH"/>
    <property type="match status" value="1"/>
</dbReference>
<evidence type="ECO:0000256" key="5">
    <source>
        <dbReference type="SAM" id="MobiDB-lite"/>
    </source>
</evidence>
<dbReference type="OrthoDB" id="359405at2759"/>
<dbReference type="InterPro" id="IPR036322">
    <property type="entry name" value="WD40_repeat_dom_sf"/>
</dbReference>
<dbReference type="eggNOG" id="KOG0273">
    <property type="taxonomic scope" value="Eukaryota"/>
</dbReference>
<proteinExistence type="predicted"/>
<dbReference type="GeneID" id="15806016"/>
<comment type="subcellular location">
    <subcellularLocation>
        <location evidence="1">Nucleus</location>
    </subcellularLocation>
</comment>
<evidence type="ECO:0000313" key="7">
    <source>
        <dbReference type="Proteomes" id="UP000031512"/>
    </source>
</evidence>
<keyword evidence="7" id="KW-1185">Reference proteome</keyword>
<feature type="compositionally biased region" description="Polar residues" evidence="5">
    <location>
        <begin position="136"/>
        <end position="148"/>
    </location>
</feature>
<dbReference type="PANTHER" id="PTHR22846">
    <property type="entry name" value="WD40 REPEAT PROTEIN"/>
    <property type="match status" value="1"/>
</dbReference>
<evidence type="ECO:0000256" key="3">
    <source>
        <dbReference type="ARBA" id="ARBA00022737"/>
    </source>
</evidence>
<dbReference type="Proteomes" id="UP000031512">
    <property type="component" value="Chromosome 1"/>
</dbReference>
<evidence type="ECO:0000256" key="1">
    <source>
        <dbReference type="ARBA" id="ARBA00004123"/>
    </source>
</evidence>
<organism evidence="6 7">
    <name type="scientific">Theileria equi strain WA</name>
    <dbReference type="NCBI Taxonomy" id="1537102"/>
    <lineage>
        <taxon>Eukaryota</taxon>
        <taxon>Sar</taxon>
        <taxon>Alveolata</taxon>
        <taxon>Apicomplexa</taxon>
        <taxon>Aconoidasida</taxon>
        <taxon>Piroplasmida</taxon>
        <taxon>Theileriidae</taxon>
        <taxon>Theileria</taxon>
    </lineage>
</organism>
<dbReference type="SMART" id="SM00667">
    <property type="entry name" value="LisH"/>
    <property type="match status" value="1"/>
</dbReference>
<feature type="region of interest" description="Disordered" evidence="5">
    <location>
        <begin position="114"/>
        <end position="166"/>
    </location>
</feature>
<accession>L0AWC8</accession>
<gene>
    <name evidence="6" type="ORF">BEWA_021840</name>
</gene>
<dbReference type="GO" id="GO:0000118">
    <property type="term" value="C:histone deacetylase complex"/>
    <property type="evidence" value="ECO:0007669"/>
    <property type="project" value="TreeGrafter"/>
</dbReference>
<dbReference type="EMBL" id="CP001669">
    <property type="protein sequence ID" value="AFZ79336.1"/>
    <property type="molecule type" value="Genomic_DNA"/>
</dbReference>
<reference evidence="6 7" key="1">
    <citation type="journal article" date="2012" name="BMC Genomics">
        <title>Comparative genomic analysis and phylogenetic position of Theileria equi.</title>
        <authorList>
            <person name="Kappmeyer L.S."/>
            <person name="Thiagarajan M."/>
            <person name="Herndon D.R."/>
            <person name="Ramsay J.D."/>
            <person name="Caler E."/>
            <person name="Djikeng A."/>
            <person name="Gillespie J.J."/>
            <person name="Lau A.O."/>
            <person name="Roalson E.H."/>
            <person name="Silva J.C."/>
            <person name="Silva M.G."/>
            <person name="Suarez C.E."/>
            <person name="Ueti M.W."/>
            <person name="Nene V.M."/>
            <person name="Mealey R.H."/>
            <person name="Knowles D.P."/>
            <person name="Brayton K.A."/>
        </authorList>
    </citation>
    <scope>NUCLEOTIDE SEQUENCE [LARGE SCALE GENOMIC DNA]</scope>
    <source>
        <strain evidence="6 7">WA</strain>
    </source>
</reference>
<dbReference type="KEGG" id="beq:BEWA_021840"/>
<protein>
    <submittedName>
        <fullName evidence="6">Uncharacterized protein</fullName>
    </submittedName>
</protein>
<name>L0AWC8_THEEQ</name>
<dbReference type="Gene3D" id="2.130.10.10">
    <property type="entry name" value="YVTN repeat-like/Quinoprotein amine dehydrogenase"/>
    <property type="match status" value="2"/>
</dbReference>
<evidence type="ECO:0000313" key="6">
    <source>
        <dbReference type="EMBL" id="AFZ79336.1"/>
    </source>
</evidence>
<keyword evidence="3" id="KW-0677">Repeat</keyword>
<dbReference type="InterPro" id="IPR006594">
    <property type="entry name" value="LisH"/>
</dbReference>
<evidence type="ECO:0000256" key="4">
    <source>
        <dbReference type="ARBA" id="ARBA00023242"/>
    </source>
</evidence>
<dbReference type="STRING" id="1537102.L0AWC8"/>
<keyword evidence="4" id="KW-0539">Nucleus</keyword>
<dbReference type="RefSeq" id="XP_004829002.1">
    <property type="nucleotide sequence ID" value="XM_004828945.1"/>
</dbReference>
<dbReference type="GO" id="GO:0003714">
    <property type="term" value="F:transcription corepressor activity"/>
    <property type="evidence" value="ECO:0007669"/>
    <property type="project" value="InterPro"/>
</dbReference>
<sequence>MKLNISSDDINLLVYRYLIENGYCHTAFSFNKEASIANNPYYVNHADKIPPNALVSFMQKAMIYIYLEYHTDDITGEQIVCDEPFSFFRKHNCFRKIGQAHGLPLAHTTNVSRERTVAENASGSPEADNYGDKSTYDASSKGISGDNVSNEERENQAMDTSDAAKPAEFTREEALEDAKSNATQFNHPIFVGPPQRRLADKWQLFGYFKLLEYSAPNLAAVASFNPVIPGYILKSVENGPPSLYKFIPNNKTSICEMVVPTAKLKSNETEMGIGTCVQWRPDGRLICTGHSNGYINLWTIDGVLTHSKSIFDSAITAVGFSGGKLFWQNDELPNTFSVAFGSAHGDVRIYTVDSDTFVLVDQYNHPNCVTEIEWKNDSILASVSTGGTLIVFDTKTKTNLTLPISIVNNAPFMSWDVFGKYLAIVDDTSVLKVYKSQGDGIQGEISHLRGHTAHIIDASWYRNFIEKTACRICTIGMDKQLIIWDVATESSIMSLTLDQMPTTVSINPTDAFLAIGSYGNSVKVYTLPNLTLACSFYDQTVVTNVSWSPDLQHVMYNVYNLQRSIIIPVNTLTPYQSD</sequence>
<dbReference type="VEuPathDB" id="PiroplasmaDB:BEWA_021840"/>
<dbReference type="Gene3D" id="1.20.960.30">
    <property type="match status" value="1"/>
</dbReference>
<keyword evidence="2" id="KW-0853">WD repeat</keyword>
<dbReference type="InterPro" id="IPR001680">
    <property type="entry name" value="WD40_rpt"/>
</dbReference>
<dbReference type="InterPro" id="IPR015943">
    <property type="entry name" value="WD40/YVTN_repeat-like_dom_sf"/>
</dbReference>